<dbReference type="Proteomes" id="UP000622317">
    <property type="component" value="Unassembled WGS sequence"/>
</dbReference>
<dbReference type="EMBL" id="JACYFG010000006">
    <property type="protein sequence ID" value="MBD5778806.1"/>
    <property type="molecule type" value="Genomic_DNA"/>
</dbReference>
<evidence type="ECO:0008006" key="3">
    <source>
        <dbReference type="Google" id="ProtNLM"/>
    </source>
</evidence>
<keyword evidence="2" id="KW-1185">Reference proteome</keyword>
<evidence type="ECO:0000313" key="2">
    <source>
        <dbReference type="Proteomes" id="UP000622317"/>
    </source>
</evidence>
<organism evidence="1 2">
    <name type="scientific">Pelagicoccus enzymogenes</name>
    <dbReference type="NCBI Taxonomy" id="2773457"/>
    <lineage>
        <taxon>Bacteria</taxon>
        <taxon>Pseudomonadati</taxon>
        <taxon>Verrucomicrobiota</taxon>
        <taxon>Opitutia</taxon>
        <taxon>Puniceicoccales</taxon>
        <taxon>Pelagicoccaceae</taxon>
        <taxon>Pelagicoccus</taxon>
    </lineage>
</organism>
<sequence length="469" mass="51598">MKPHLLPSIVFVFSILCCHNTSRGQGAFVDELTPWESVDLDPSLGVWDIDYVDGRFLAISGRGELMLSADGLDWESKLIDIQAAYRTIEKGYDGYCVTASKWSDELGRAVGALAFSTNLEEWELVNLTAETRSYNDVAFGDGVWVAVGDEGAVARREVGGDWESSQLGALGYFKRIAFGNGVFVAINYANAVLLSQDGGKTWSERSLPEAGIVHSVAYERGVFILSGSSVFISKDAGQTWESGFAFKDTAVRGASFDGERYFASGTERLSPLETISWDFYSDDGLAWQRHLASSSDQVNDLVLAGGRAIVVGEGKAIRVSQQYLDGYAVWIRQQVTDGEAALLEQTADPDRDRVANLFEYATGSQAFSAESRSELGVYPKLEYGSFGLSMVCRSSDPQLSFRVYASDDLSLQAGGALVYHPEQNYWTSESDWLEMVSAQEFSADLWRLEFIVKSGLEPRFLKLGIRYGD</sequence>
<dbReference type="SUPFAM" id="SSF110296">
    <property type="entry name" value="Oligoxyloglucan reducing end-specific cellobiohydrolase"/>
    <property type="match status" value="1"/>
</dbReference>
<evidence type="ECO:0000313" key="1">
    <source>
        <dbReference type="EMBL" id="MBD5778806.1"/>
    </source>
</evidence>
<dbReference type="RefSeq" id="WP_191615934.1">
    <property type="nucleotide sequence ID" value="NZ_JACYFG010000006.1"/>
</dbReference>
<accession>A0A927F7S9</accession>
<gene>
    <name evidence="1" type="ORF">IEN85_04835</name>
</gene>
<proteinExistence type="predicted"/>
<protein>
    <recommendedName>
        <fullName evidence="3">Photosynthesis system II assembly factor Ycf48/Hcf136-like domain-containing protein</fullName>
    </recommendedName>
</protein>
<name>A0A927F7S9_9BACT</name>
<comment type="caution">
    <text evidence="1">The sequence shown here is derived from an EMBL/GenBank/DDBJ whole genome shotgun (WGS) entry which is preliminary data.</text>
</comment>
<dbReference type="AlphaFoldDB" id="A0A927F7S9"/>
<dbReference type="InterPro" id="IPR015943">
    <property type="entry name" value="WD40/YVTN_repeat-like_dom_sf"/>
</dbReference>
<dbReference type="Gene3D" id="2.130.10.10">
    <property type="entry name" value="YVTN repeat-like/Quinoprotein amine dehydrogenase"/>
    <property type="match status" value="1"/>
</dbReference>
<reference evidence="1" key="1">
    <citation type="submission" date="2020-09" db="EMBL/GenBank/DDBJ databases">
        <title>Pelagicoccus enzymogenes sp. nov. with an EPS production, isolated from marine sediment.</title>
        <authorList>
            <person name="Feng X."/>
        </authorList>
    </citation>
    <scope>NUCLEOTIDE SEQUENCE</scope>
    <source>
        <strain evidence="1">NFK12</strain>
    </source>
</reference>